<name>A0A561SPV7_9PSEU</name>
<keyword evidence="2" id="KW-1185">Reference proteome</keyword>
<accession>A0A561SPV7</accession>
<protein>
    <submittedName>
        <fullName evidence="1">Uncharacterized protein</fullName>
    </submittedName>
</protein>
<gene>
    <name evidence="1" type="ORF">FHX44_112797</name>
</gene>
<dbReference type="Proteomes" id="UP000321261">
    <property type="component" value="Unassembled WGS sequence"/>
</dbReference>
<evidence type="ECO:0000313" key="2">
    <source>
        <dbReference type="Proteomes" id="UP000321261"/>
    </source>
</evidence>
<dbReference type="AlphaFoldDB" id="A0A561SPV7"/>
<dbReference type="EMBL" id="VIWU01000001">
    <property type="protein sequence ID" value="TWF76899.1"/>
    <property type="molecule type" value="Genomic_DNA"/>
</dbReference>
<proteinExistence type="predicted"/>
<organism evidence="1 2">
    <name type="scientific">Pseudonocardia hierapolitana</name>
    <dbReference type="NCBI Taxonomy" id="1128676"/>
    <lineage>
        <taxon>Bacteria</taxon>
        <taxon>Bacillati</taxon>
        <taxon>Actinomycetota</taxon>
        <taxon>Actinomycetes</taxon>
        <taxon>Pseudonocardiales</taxon>
        <taxon>Pseudonocardiaceae</taxon>
        <taxon>Pseudonocardia</taxon>
    </lineage>
</organism>
<reference evidence="1 2" key="1">
    <citation type="submission" date="2019-06" db="EMBL/GenBank/DDBJ databases">
        <title>Sequencing the genomes of 1000 actinobacteria strains.</title>
        <authorList>
            <person name="Klenk H.-P."/>
        </authorList>
    </citation>
    <scope>NUCLEOTIDE SEQUENCE [LARGE SCALE GENOMIC DNA]</scope>
    <source>
        <strain evidence="1 2">DSM 45671</strain>
    </source>
</reference>
<comment type="caution">
    <text evidence="1">The sequence shown here is derived from an EMBL/GenBank/DDBJ whole genome shotgun (WGS) entry which is preliminary data.</text>
</comment>
<sequence>MSPWLLDCLLLSVRHKRTHWVSDIGERMVPGIEYYCLVHLVAMHVACKCIVEGKGIVDLIPAILTESGELLSSRS</sequence>
<evidence type="ECO:0000313" key="1">
    <source>
        <dbReference type="EMBL" id="TWF76899.1"/>
    </source>
</evidence>